<reference evidence="2" key="1">
    <citation type="submission" date="2023-03" db="EMBL/GenBank/DDBJ databases">
        <title>Massive genome expansion in bonnet fungi (Mycena s.s.) driven by repeated elements and novel gene families across ecological guilds.</title>
        <authorList>
            <consortium name="Lawrence Berkeley National Laboratory"/>
            <person name="Harder C.B."/>
            <person name="Miyauchi S."/>
            <person name="Viragh M."/>
            <person name="Kuo A."/>
            <person name="Thoen E."/>
            <person name="Andreopoulos B."/>
            <person name="Lu D."/>
            <person name="Skrede I."/>
            <person name="Drula E."/>
            <person name="Henrissat B."/>
            <person name="Morin E."/>
            <person name="Kohler A."/>
            <person name="Barry K."/>
            <person name="LaButti K."/>
            <person name="Morin E."/>
            <person name="Salamov A."/>
            <person name="Lipzen A."/>
            <person name="Mereny Z."/>
            <person name="Hegedus B."/>
            <person name="Baldrian P."/>
            <person name="Stursova M."/>
            <person name="Weitz H."/>
            <person name="Taylor A."/>
            <person name="Grigoriev I.V."/>
            <person name="Nagy L.G."/>
            <person name="Martin F."/>
            <person name="Kauserud H."/>
        </authorList>
    </citation>
    <scope>NUCLEOTIDE SEQUENCE</scope>
    <source>
        <strain evidence="2">CBHHK188m</strain>
    </source>
</reference>
<accession>A0AAD7HZM2</accession>
<gene>
    <name evidence="2" type="ORF">DFH07DRAFT_991037</name>
</gene>
<keyword evidence="1" id="KW-0812">Transmembrane</keyword>
<feature type="transmembrane region" description="Helical" evidence="1">
    <location>
        <begin position="136"/>
        <end position="155"/>
    </location>
</feature>
<feature type="transmembrane region" description="Helical" evidence="1">
    <location>
        <begin position="20"/>
        <end position="41"/>
    </location>
</feature>
<dbReference type="EMBL" id="JARJLG010000179">
    <property type="protein sequence ID" value="KAJ7731916.1"/>
    <property type="molecule type" value="Genomic_DNA"/>
</dbReference>
<feature type="transmembrane region" description="Helical" evidence="1">
    <location>
        <begin position="167"/>
        <end position="190"/>
    </location>
</feature>
<comment type="caution">
    <text evidence="2">The sequence shown here is derived from an EMBL/GenBank/DDBJ whole genome shotgun (WGS) entry which is preliminary data.</text>
</comment>
<keyword evidence="1" id="KW-0472">Membrane</keyword>
<feature type="transmembrane region" description="Helical" evidence="1">
    <location>
        <begin position="53"/>
        <end position="78"/>
    </location>
</feature>
<keyword evidence="1" id="KW-1133">Transmembrane helix</keyword>
<feature type="transmembrane region" description="Helical" evidence="1">
    <location>
        <begin position="202"/>
        <end position="225"/>
    </location>
</feature>
<feature type="transmembrane region" description="Helical" evidence="1">
    <location>
        <begin position="237"/>
        <end position="254"/>
    </location>
</feature>
<evidence type="ECO:0000313" key="3">
    <source>
        <dbReference type="Proteomes" id="UP001215280"/>
    </source>
</evidence>
<sequence length="291" mass="31917">MALLPDSTFVRTVLEDLHVSFYVFAAEALLYGAYVIMFNMHVLHTRGISNNPFLAITTISLFLLCTTHFALLLASTIVGNEVLEDLVVGAETNESTLQLYRSLDRAANIIYVTNKFLMIPQTFRCYAIWNFRRKVVIIPILLTVAVAVFGYFNIFSSIHHSGTFENVPFITLFFGLSITMSLVTTFILMGLSGQLMYITSRYYTICAMILESGAVGGILFVVMAFRETTNATTSGAVLGQLVGIAPAIIAVRVGPGGDAESVRSFVVPACPTNSWVPLETQSTVVVVHEIM</sequence>
<organism evidence="2 3">
    <name type="scientific">Mycena maculata</name>
    <dbReference type="NCBI Taxonomy" id="230809"/>
    <lineage>
        <taxon>Eukaryota</taxon>
        <taxon>Fungi</taxon>
        <taxon>Dikarya</taxon>
        <taxon>Basidiomycota</taxon>
        <taxon>Agaricomycotina</taxon>
        <taxon>Agaricomycetes</taxon>
        <taxon>Agaricomycetidae</taxon>
        <taxon>Agaricales</taxon>
        <taxon>Marasmiineae</taxon>
        <taxon>Mycenaceae</taxon>
        <taxon>Mycena</taxon>
    </lineage>
</organism>
<name>A0AAD7HZM2_9AGAR</name>
<evidence type="ECO:0000313" key="2">
    <source>
        <dbReference type="EMBL" id="KAJ7731916.1"/>
    </source>
</evidence>
<proteinExistence type="predicted"/>
<evidence type="ECO:0000256" key="1">
    <source>
        <dbReference type="SAM" id="Phobius"/>
    </source>
</evidence>
<keyword evidence="3" id="KW-1185">Reference proteome</keyword>
<dbReference type="Proteomes" id="UP001215280">
    <property type="component" value="Unassembled WGS sequence"/>
</dbReference>
<protein>
    <submittedName>
        <fullName evidence="2">Uncharacterized protein</fullName>
    </submittedName>
</protein>
<dbReference type="AlphaFoldDB" id="A0AAD7HZM2"/>